<dbReference type="InterPro" id="IPR029510">
    <property type="entry name" value="Ald_DH_CS_GLU"/>
</dbReference>
<evidence type="ECO:0000256" key="1">
    <source>
        <dbReference type="ARBA" id="ARBA00009986"/>
    </source>
</evidence>
<dbReference type="SUPFAM" id="SSF53720">
    <property type="entry name" value="ALDH-like"/>
    <property type="match status" value="1"/>
</dbReference>
<dbReference type="GO" id="GO:0046394">
    <property type="term" value="P:carboxylic acid biosynthetic process"/>
    <property type="evidence" value="ECO:0007669"/>
    <property type="project" value="UniProtKB-ARBA"/>
</dbReference>
<dbReference type="InterPro" id="IPR016162">
    <property type="entry name" value="Ald_DH_N"/>
</dbReference>
<evidence type="ECO:0000256" key="5">
    <source>
        <dbReference type="RuleBase" id="RU003345"/>
    </source>
</evidence>
<evidence type="ECO:0000259" key="6">
    <source>
        <dbReference type="Pfam" id="PF00171"/>
    </source>
</evidence>
<dbReference type="PANTHER" id="PTHR43720">
    <property type="entry name" value="2-AMINOMUCONIC SEMIALDEHYDE DEHYDROGENASE"/>
    <property type="match status" value="1"/>
</dbReference>
<dbReference type="AlphaFoldDB" id="A0A1E4TDP1"/>
<evidence type="ECO:0000313" key="7">
    <source>
        <dbReference type="EMBL" id="ODV89859.1"/>
    </source>
</evidence>
<dbReference type="Gene3D" id="3.40.605.10">
    <property type="entry name" value="Aldehyde Dehydrogenase, Chain A, domain 1"/>
    <property type="match status" value="1"/>
</dbReference>
<dbReference type="FunFam" id="3.40.605.10:FF:000026">
    <property type="entry name" value="Aldehyde dehydrogenase, putative"/>
    <property type="match status" value="1"/>
</dbReference>
<dbReference type="PANTHER" id="PTHR43720:SF2">
    <property type="entry name" value="2-AMINOMUCONIC SEMIALDEHYDE DEHYDROGENASE"/>
    <property type="match status" value="1"/>
</dbReference>
<reference evidence="8" key="1">
    <citation type="submission" date="2016-02" db="EMBL/GenBank/DDBJ databases">
        <title>Comparative genomics of biotechnologically important yeasts.</title>
        <authorList>
            <consortium name="DOE Joint Genome Institute"/>
            <person name="Riley R."/>
            <person name="Haridas S."/>
            <person name="Wolfe K.H."/>
            <person name="Lopes M.R."/>
            <person name="Hittinger C.T."/>
            <person name="Goker M."/>
            <person name="Salamov A."/>
            <person name="Wisecaver J."/>
            <person name="Long T.M."/>
            <person name="Aerts A.L."/>
            <person name="Barry K."/>
            <person name="Choi C."/>
            <person name="Clum A."/>
            <person name="Coughlan A.Y."/>
            <person name="Deshpande S."/>
            <person name="Douglass A.P."/>
            <person name="Hanson S.J."/>
            <person name="Klenk H.-P."/>
            <person name="Labutti K."/>
            <person name="Lapidus A."/>
            <person name="Lindquist E."/>
            <person name="Lipzen A."/>
            <person name="Meier-Kolthoff J.P."/>
            <person name="Ohm R.A."/>
            <person name="Otillar R.P."/>
            <person name="Pangilinan J."/>
            <person name="Peng Y."/>
            <person name="Rokas A."/>
            <person name="Rosa C.A."/>
            <person name="Scheuner C."/>
            <person name="Sibirny A.A."/>
            <person name="Slot J.C."/>
            <person name="Stielow J.B."/>
            <person name="Sun H."/>
            <person name="Kurtzman C.P."/>
            <person name="Blackwell M."/>
            <person name="Jeffries T.W."/>
            <person name="Grigoriev I.V."/>
        </authorList>
    </citation>
    <scope>NUCLEOTIDE SEQUENCE [LARGE SCALE GENOMIC DNA]</scope>
    <source>
        <strain evidence="8">NRRL Y-17796</strain>
    </source>
</reference>
<dbReference type="PROSITE" id="PS00687">
    <property type="entry name" value="ALDEHYDE_DEHYDR_GLU"/>
    <property type="match status" value="1"/>
</dbReference>
<keyword evidence="3" id="KW-0520">NAD</keyword>
<name>A0A1E4TDP1_9ASCO</name>
<dbReference type="OrthoDB" id="310895at2759"/>
<feature type="active site" evidence="4">
    <location>
        <position position="262"/>
    </location>
</feature>
<dbReference type="InterPro" id="IPR016161">
    <property type="entry name" value="Ald_DH/histidinol_DH"/>
</dbReference>
<dbReference type="GO" id="GO:0006598">
    <property type="term" value="P:polyamine catabolic process"/>
    <property type="evidence" value="ECO:0007669"/>
    <property type="project" value="TreeGrafter"/>
</dbReference>
<gene>
    <name evidence="7" type="ORF">CANCADRAFT_1594</name>
</gene>
<dbReference type="EMBL" id="KV453842">
    <property type="protein sequence ID" value="ODV89859.1"/>
    <property type="molecule type" value="Genomic_DNA"/>
</dbReference>
<organism evidence="7 8">
    <name type="scientific">Tortispora caseinolytica NRRL Y-17796</name>
    <dbReference type="NCBI Taxonomy" id="767744"/>
    <lineage>
        <taxon>Eukaryota</taxon>
        <taxon>Fungi</taxon>
        <taxon>Dikarya</taxon>
        <taxon>Ascomycota</taxon>
        <taxon>Saccharomycotina</taxon>
        <taxon>Trigonopsidomycetes</taxon>
        <taxon>Trigonopsidales</taxon>
        <taxon>Trigonopsidaceae</taxon>
        <taxon>Tortispora</taxon>
    </lineage>
</organism>
<dbReference type="InterPro" id="IPR016163">
    <property type="entry name" value="Ald_DH_C"/>
</dbReference>
<dbReference type="Pfam" id="PF00171">
    <property type="entry name" value="Aldedh"/>
    <property type="match status" value="1"/>
</dbReference>
<dbReference type="Gene3D" id="3.40.309.10">
    <property type="entry name" value="Aldehyde Dehydrogenase, Chain A, domain 2"/>
    <property type="match status" value="1"/>
</dbReference>
<protein>
    <recommendedName>
        <fullName evidence="6">Aldehyde dehydrogenase domain-containing protein</fullName>
    </recommendedName>
</protein>
<evidence type="ECO:0000256" key="3">
    <source>
        <dbReference type="ARBA" id="ARBA00023027"/>
    </source>
</evidence>
<comment type="similarity">
    <text evidence="1 5">Belongs to the aldehyde dehydrogenase family.</text>
</comment>
<keyword evidence="8" id="KW-1185">Reference proteome</keyword>
<dbReference type="GO" id="GO:0004029">
    <property type="term" value="F:aldehyde dehydrogenase (NAD+) activity"/>
    <property type="evidence" value="ECO:0007669"/>
    <property type="project" value="TreeGrafter"/>
</dbReference>
<feature type="domain" description="Aldehyde dehydrogenase" evidence="6">
    <location>
        <begin position="27"/>
        <end position="486"/>
    </location>
</feature>
<dbReference type="FunFam" id="3.40.309.10:FF:000012">
    <property type="entry name" value="Betaine aldehyde dehydrogenase"/>
    <property type="match status" value="1"/>
</dbReference>
<evidence type="ECO:0000313" key="8">
    <source>
        <dbReference type="Proteomes" id="UP000095023"/>
    </source>
</evidence>
<dbReference type="FunFam" id="3.40.605.10:FF:000001">
    <property type="entry name" value="Aldehyde dehydrogenase 1"/>
    <property type="match status" value="1"/>
</dbReference>
<dbReference type="InterPro" id="IPR015590">
    <property type="entry name" value="Aldehyde_DH_dom"/>
</dbReference>
<dbReference type="Proteomes" id="UP000095023">
    <property type="component" value="Unassembled WGS sequence"/>
</dbReference>
<evidence type="ECO:0000256" key="2">
    <source>
        <dbReference type="ARBA" id="ARBA00023002"/>
    </source>
</evidence>
<keyword evidence="2 5" id="KW-0560">Oxidoreductase</keyword>
<proteinExistence type="inferred from homology"/>
<accession>A0A1E4TDP1</accession>
<evidence type="ECO:0000256" key="4">
    <source>
        <dbReference type="PROSITE-ProRule" id="PRU10007"/>
    </source>
</evidence>
<sequence length="492" mass="52848">MTSIELTLPNGVKYTQPTGLFINNEFVPSKAGGTIESINPSTAKPICSVFAGDETDVDIAVAAAKKAYKSWKKVTPTERGAILYKFADLAEKNFDLLTAVEAFDAGKPAKQNSANDVTELINVFRYYAGYADKVSGRTISSTSEKFAYTVREPLGVCGQVIPWNFPLLMAAWKIAPALAAGNTVVMKPSEFTPLSILVLMTFAAEAGVPAGVLNVVNGLGSIAGAALVSHPDVAKVAFTGSTATGKRIMQTAAGTLKKVTLECGGKSPLIIFDDADLDSAVMWAHIGIMYNSGQVCTSTSRLYVHEKVYDEFCTKFVEHVKKASVIGDVFDDSTFHGPQVSKPQFDKIMSYIDIGKKEGATVALGGEAIDREGYFIYPTVFTHVNDNMRIVKEEIFGPVVAIGSFTSEEDVIERCNASEYGLGAAVFSKDVARAHRVSGELEAGMVWINSSNDSDFRIPFGGYKLSGMGRELGIEGIDNYTQVKAVHVNIAK</sequence>